<dbReference type="Pfam" id="PF02108">
    <property type="entry name" value="FliH"/>
    <property type="match status" value="1"/>
</dbReference>
<dbReference type="Proteomes" id="UP000307943">
    <property type="component" value="Unassembled WGS sequence"/>
</dbReference>
<dbReference type="EMBL" id="VDCQ01000031">
    <property type="protein sequence ID" value="TNJ64293.1"/>
    <property type="molecule type" value="Genomic_DNA"/>
</dbReference>
<keyword evidence="3" id="KW-0813">Transport</keyword>
<comment type="caution">
    <text evidence="8">The sequence shown here is derived from an EMBL/GenBank/DDBJ whole genome shotgun (WGS) entry which is preliminary data.</text>
</comment>
<sequence length="282" mass="31613">MSNVIKATHYIPIDDKKLIQVAQSEPISESELHQANAEISENVAEPVHEDIAAALAAKEQIIRDAEFYAESVVGQATEDAKRLRQEATDEIEGWWSKRRADDENAAANAREQGYQAGYQQGVNEAEAQVRQQYEQLLGEAQAIIESAVAIKHQLIQESEPFLIELSCSIAEKIITRQLSIEPEWSIELVKKVLMRRREQGIITLCVSAEHFQFVLDAREELMLSIDSQAELQIIPDPTVQDQGCVIRSSFGSIDARIDTQLNEIKKGLQQVALRSEGAYDDE</sequence>
<keyword evidence="9" id="KW-1185">Reference proteome</keyword>
<evidence type="ECO:0000256" key="4">
    <source>
        <dbReference type="ARBA" id="ARBA00022795"/>
    </source>
</evidence>
<reference evidence="8 9" key="1">
    <citation type="submission" date="2019-05" db="EMBL/GenBank/DDBJ databases">
        <title>We sequenced the genome of Paenibacillus hemerocallicola KCTC 33185 for further insight into its adaptation and study the phylogeny of Paenibacillus.</title>
        <authorList>
            <person name="Narsing Rao M.P."/>
        </authorList>
    </citation>
    <scope>NUCLEOTIDE SEQUENCE [LARGE SCALE GENOMIC DNA]</scope>
    <source>
        <strain evidence="8 9">KCTC 33185</strain>
    </source>
</reference>
<keyword evidence="6" id="KW-1006">Bacterial flagellum protein export</keyword>
<organism evidence="8 9">
    <name type="scientific">Paenibacillus hemerocallicola</name>
    <dbReference type="NCBI Taxonomy" id="1172614"/>
    <lineage>
        <taxon>Bacteria</taxon>
        <taxon>Bacillati</taxon>
        <taxon>Bacillota</taxon>
        <taxon>Bacilli</taxon>
        <taxon>Bacillales</taxon>
        <taxon>Paenibacillaceae</taxon>
        <taxon>Paenibacillus</taxon>
    </lineage>
</organism>
<keyword evidence="8" id="KW-0966">Cell projection</keyword>
<evidence type="ECO:0000256" key="6">
    <source>
        <dbReference type="ARBA" id="ARBA00023225"/>
    </source>
</evidence>
<feature type="domain" description="Flagellar assembly protein FliH/Type III secretion system HrpE" evidence="7">
    <location>
        <begin position="138"/>
        <end position="264"/>
    </location>
</feature>
<evidence type="ECO:0000313" key="8">
    <source>
        <dbReference type="EMBL" id="TNJ64293.1"/>
    </source>
</evidence>
<dbReference type="RefSeq" id="WP_139604219.1">
    <property type="nucleotide sequence ID" value="NZ_VDCQ01000031.1"/>
</dbReference>
<dbReference type="InterPro" id="IPR018035">
    <property type="entry name" value="Flagellar_FliH/T3SS_HrpE"/>
</dbReference>
<keyword evidence="5" id="KW-0653">Protein transport</keyword>
<evidence type="ECO:0000259" key="7">
    <source>
        <dbReference type="Pfam" id="PF02108"/>
    </source>
</evidence>
<protein>
    <submittedName>
        <fullName evidence="8">Flagellar assembly protein FliH</fullName>
    </submittedName>
</protein>
<dbReference type="InterPro" id="IPR051472">
    <property type="entry name" value="T3SS_Stator/FliH"/>
</dbReference>
<dbReference type="PANTHER" id="PTHR34982:SF1">
    <property type="entry name" value="FLAGELLAR ASSEMBLY PROTEIN FLIH"/>
    <property type="match status" value="1"/>
</dbReference>
<dbReference type="GO" id="GO:0005829">
    <property type="term" value="C:cytosol"/>
    <property type="evidence" value="ECO:0007669"/>
    <property type="project" value="TreeGrafter"/>
</dbReference>
<evidence type="ECO:0000256" key="1">
    <source>
        <dbReference type="ARBA" id="ARBA00003041"/>
    </source>
</evidence>
<name>A0A5C4T5G4_9BACL</name>
<evidence type="ECO:0000313" key="9">
    <source>
        <dbReference type="Proteomes" id="UP000307943"/>
    </source>
</evidence>
<proteinExistence type="inferred from homology"/>
<evidence type="ECO:0000256" key="2">
    <source>
        <dbReference type="ARBA" id="ARBA00006602"/>
    </source>
</evidence>
<dbReference type="AlphaFoldDB" id="A0A5C4T5G4"/>
<accession>A0A5C4T5G4</accession>
<dbReference type="GO" id="GO:0044781">
    <property type="term" value="P:bacterial-type flagellum organization"/>
    <property type="evidence" value="ECO:0007669"/>
    <property type="project" value="UniProtKB-KW"/>
</dbReference>
<keyword evidence="8" id="KW-0282">Flagellum</keyword>
<dbReference type="PANTHER" id="PTHR34982">
    <property type="entry name" value="YOP PROTEINS TRANSLOCATION PROTEIN L"/>
    <property type="match status" value="1"/>
</dbReference>
<keyword evidence="8" id="KW-0969">Cilium</keyword>
<gene>
    <name evidence="8" type="ORF">FE784_21110</name>
</gene>
<evidence type="ECO:0000256" key="5">
    <source>
        <dbReference type="ARBA" id="ARBA00022927"/>
    </source>
</evidence>
<dbReference type="OrthoDB" id="19020at2"/>
<evidence type="ECO:0000256" key="3">
    <source>
        <dbReference type="ARBA" id="ARBA00022448"/>
    </source>
</evidence>
<keyword evidence="4" id="KW-1005">Bacterial flagellum biogenesis</keyword>
<comment type="function">
    <text evidence="1">Needed for flagellar regrowth and assembly.</text>
</comment>
<dbReference type="GO" id="GO:0015031">
    <property type="term" value="P:protein transport"/>
    <property type="evidence" value="ECO:0007669"/>
    <property type="project" value="UniProtKB-KW"/>
</dbReference>
<comment type="similarity">
    <text evidence="2">Belongs to the FliH family.</text>
</comment>